<dbReference type="Proteomes" id="UP000499080">
    <property type="component" value="Unassembled WGS sequence"/>
</dbReference>
<reference evidence="1 2" key="1">
    <citation type="journal article" date="2019" name="Sci. Rep.">
        <title>Orb-weaving spider Araneus ventricosus genome elucidates the spidroin gene catalogue.</title>
        <authorList>
            <person name="Kono N."/>
            <person name="Nakamura H."/>
            <person name="Ohtoshi R."/>
            <person name="Moran D.A.P."/>
            <person name="Shinohara A."/>
            <person name="Yoshida Y."/>
            <person name="Fujiwara M."/>
            <person name="Mori M."/>
            <person name="Tomita M."/>
            <person name="Arakawa K."/>
        </authorList>
    </citation>
    <scope>NUCLEOTIDE SEQUENCE [LARGE SCALE GENOMIC DNA]</scope>
</reference>
<dbReference type="AlphaFoldDB" id="A0A4Y2PI05"/>
<comment type="caution">
    <text evidence="1">The sequence shown here is derived from an EMBL/GenBank/DDBJ whole genome shotgun (WGS) entry which is preliminary data.</text>
</comment>
<evidence type="ECO:0000313" key="2">
    <source>
        <dbReference type="Proteomes" id="UP000499080"/>
    </source>
</evidence>
<evidence type="ECO:0000313" key="1">
    <source>
        <dbReference type="EMBL" id="GBN49676.1"/>
    </source>
</evidence>
<dbReference type="InterPro" id="IPR027417">
    <property type="entry name" value="P-loop_NTPase"/>
</dbReference>
<gene>
    <name evidence="1" type="ORF">AVEN_230179_1</name>
</gene>
<protein>
    <submittedName>
        <fullName evidence="1">Uncharacterized protein</fullName>
    </submittedName>
</protein>
<dbReference type="SUPFAM" id="SSF52540">
    <property type="entry name" value="P-loop containing nucleoside triphosphate hydrolases"/>
    <property type="match status" value="1"/>
</dbReference>
<keyword evidence="2" id="KW-1185">Reference proteome</keyword>
<dbReference type="EMBL" id="BGPR01011111">
    <property type="protein sequence ID" value="GBN49676.1"/>
    <property type="molecule type" value="Genomic_DNA"/>
</dbReference>
<dbReference type="Gene3D" id="3.40.50.300">
    <property type="entry name" value="P-loop containing nucleotide triphosphate hydrolases"/>
    <property type="match status" value="1"/>
</dbReference>
<sequence>MAADHKVCIIMLGECGVGKTALLLRFCESLYRGKLHSNYFSRFRTYSNICRVHHTFVKMVKTFSKPNVKVATLNRCGGQ</sequence>
<accession>A0A4Y2PI05</accession>
<name>A0A4Y2PI05_ARAVE</name>
<organism evidence="1 2">
    <name type="scientific">Araneus ventricosus</name>
    <name type="common">Orbweaver spider</name>
    <name type="synonym">Epeira ventricosa</name>
    <dbReference type="NCBI Taxonomy" id="182803"/>
    <lineage>
        <taxon>Eukaryota</taxon>
        <taxon>Metazoa</taxon>
        <taxon>Ecdysozoa</taxon>
        <taxon>Arthropoda</taxon>
        <taxon>Chelicerata</taxon>
        <taxon>Arachnida</taxon>
        <taxon>Araneae</taxon>
        <taxon>Araneomorphae</taxon>
        <taxon>Entelegynae</taxon>
        <taxon>Araneoidea</taxon>
        <taxon>Araneidae</taxon>
        <taxon>Araneus</taxon>
    </lineage>
</organism>
<proteinExistence type="predicted"/>